<gene>
    <name evidence="13" type="primary">GPI10</name>
    <name evidence="13" type="ORF">ZYGM_002920</name>
</gene>
<dbReference type="OrthoDB" id="416834at2759"/>
<feature type="transmembrane region" description="Helical" evidence="12">
    <location>
        <begin position="136"/>
        <end position="156"/>
    </location>
</feature>
<dbReference type="PANTHER" id="PTHR22760:SF4">
    <property type="entry name" value="GPI MANNOSYLTRANSFERASE 3"/>
    <property type="match status" value="1"/>
</dbReference>
<feature type="transmembrane region" description="Helical" evidence="12">
    <location>
        <begin position="287"/>
        <end position="304"/>
    </location>
</feature>
<keyword evidence="9 12" id="KW-1133">Transmembrane helix</keyword>
<evidence type="ECO:0000256" key="3">
    <source>
        <dbReference type="ARBA" id="ARBA00006065"/>
    </source>
</evidence>
<feature type="transmembrane region" description="Helical" evidence="12">
    <location>
        <begin position="85"/>
        <end position="109"/>
    </location>
</feature>
<keyword evidence="7 12" id="KW-0812">Transmembrane</keyword>
<feature type="transmembrane region" description="Helical" evidence="12">
    <location>
        <begin position="358"/>
        <end position="382"/>
    </location>
</feature>
<evidence type="ECO:0000313" key="14">
    <source>
        <dbReference type="Proteomes" id="UP000301737"/>
    </source>
</evidence>
<keyword evidence="8 12" id="KW-0256">Endoplasmic reticulum</keyword>
<evidence type="ECO:0000256" key="2">
    <source>
        <dbReference type="ARBA" id="ARBA00004687"/>
    </source>
</evidence>
<keyword evidence="14" id="KW-1185">Reference proteome</keyword>
<dbReference type="EC" id="2.4.1.-" evidence="12"/>
<feature type="transmembrane region" description="Helical" evidence="12">
    <location>
        <begin position="310"/>
        <end position="328"/>
    </location>
</feature>
<feature type="transmembrane region" description="Helical" evidence="12">
    <location>
        <begin position="44"/>
        <end position="64"/>
    </location>
</feature>
<comment type="function">
    <text evidence="11">Mannosyltransferase involved in glycosylphosphatidylinositol-anchor biosynthesis. Transfers the third mannose to Man2-GlcN-acyl-PI during GPI precursor assembly.</text>
</comment>
<protein>
    <recommendedName>
        <fullName evidence="12">Mannosyltransferase</fullName>
        <ecNumber evidence="12">2.4.1.-</ecNumber>
    </recommendedName>
</protein>
<dbReference type="AlphaFoldDB" id="A0A4C2E613"/>
<evidence type="ECO:0000256" key="8">
    <source>
        <dbReference type="ARBA" id="ARBA00022824"/>
    </source>
</evidence>
<dbReference type="GO" id="GO:0006506">
    <property type="term" value="P:GPI anchor biosynthetic process"/>
    <property type="evidence" value="ECO:0007669"/>
    <property type="project" value="UniProtKB-UniPathway"/>
</dbReference>
<dbReference type="PANTHER" id="PTHR22760">
    <property type="entry name" value="GLYCOSYLTRANSFERASE"/>
    <property type="match status" value="1"/>
</dbReference>
<dbReference type="InterPro" id="IPR005599">
    <property type="entry name" value="GPI_mannosylTrfase"/>
</dbReference>
<keyword evidence="10 12" id="KW-0472">Membrane</keyword>
<comment type="subcellular location">
    <subcellularLocation>
        <location evidence="1 12">Endoplasmic reticulum membrane</location>
        <topology evidence="1 12">Multi-pass membrane protein</topology>
    </subcellularLocation>
</comment>
<evidence type="ECO:0000256" key="4">
    <source>
        <dbReference type="ARBA" id="ARBA00022502"/>
    </source>
</evidence>
<proteinExistence type="inferred from homology"/>
<comment type="similarity">
    <text evidence="3">Belongs to the glycosyltransferase 22 family. PIGB subfamily.</text>
</comment>
<dbReference type="Proteomes" id="UP000301737">
    <property type="component" value="Unassembled WGS sequence"/>
</dbReference>
<evidence type="ECO:0000256" key="6">
    <source>
        <dbReference type="ARBA" id="ARBA00022679"/>
    </source>
</evidence>
<evidence type="ECO:0000256" key="11">
    <source>
        <dbReference type="ARBA" id="ARBA00024708"/>
    </source>
</evidence>
<organism evidence="13 14">
    <name type="scientific">Zygosaccharomyces mellis</name>
    <dbReference type="NCBI Taxonomy" id="42258"/>
    <lineage>
        <taxon>Eukaryota</taxon>
        <taxon>Fungi</taxon>
        <taxon>Dikarya</taxon>
        <taxon>Ascomycota</taxon>
        <taxon>Saccharomycotina</taxon>
        <taxon>Saccharomycetes</taxon>
        <taxon>Saccharomycetales</taxon>
        <taxon>Saccharomycetaceae</taxon>
        <taxon>Zygosaccharomyces</taxon>
    </lineage>
</organism>
<name>A0A4C2E613_9SACH</name>
<evidence type="ECO:0000256" key="5">
    <source>
        <dbReference type="ARBA" id="ARBA00022676"/>
    </source>
</evidence>
<keyword evidence="4" id="KW-0337">GPI-anchor biosynthesis</keyword>
<dbReference type="Pfam" id="PF03901">
    <property type="entry name" value="Glyco_transf_22"/>
    <property type="match status" value="1"/>
</dbReference>
<evidence type="ECO:0000256" key="9">
    <source>
        <dbReference type="ARBA" id="ARBA00022989"/>
    </source>
</evidence>
<dbReference type="EMBL" id="BIMX01000004">
    <property type="protein sequence ID" value="GCE98169.1"/>
    <property type="molecule type" value="Genomic_DNA"/>
</dbReference>
<sequence length="492" mass="57271">MSLFGWRVLNAMITRTFFQADEFWQALEPAHFKAFGYGNLTWEWYSGFRSYGFPFILEIAYNLAQLVSKGCQYRWGKDKADEVEYYCVIIFPKVVMAFLAALGELYTVLFVKKLYVLTFDKSDDKKPNDDGNVQKIALILSVTNFFNCFLITRTFINCFEMSLTSAALYYWDWSGGNEVFTVNFTKSLCIAAFACLQRPTNGLIWIVLGSRLTWNIIIKKQYSKVFRLIGKVAFCFTVVCTMNMIIDYHFYNKMIFPPLNFFRFNVLSPLSTFYGANTWHFHITQSLPLMLNYAIPLFCLGLTYESYSDIFTQIKMVVVFNLVVYSMLSHKEFRFLYPLQPLLIAISTFGALKLQGNYILKHFFLLLAPLGSVIIAFLLCRYHESGTIAVMKYLHDRPVVESVGFIMPCHSTPWQSYLHRNDIKSLWAITCNPPLHLMGNPDASAKLPYYMDESDSLYDDIWGFMERNFPPLDVNAPQQYTHQYEWPRISER</sequence>
<evidence type="ECO:0000256" key="12">
    <source>
        <dbReference type="RuleBase" id="RU363075"/>
    </source>
</evidence>
<evidence type="ECO:0000256" key="1">
    <source>
        <dbReference type="ARBA" id="ARBA00004477"/>
    </source>
</evidence>
<dbReference type="GO" id="GO:0000026">
    <property type="term" value="F:alpha-1,2-mannosyltransferase activity"/>
    <property type="evidence" value="ECO:0007669"/>
    <property type="project" value="TreeGrafter"/>
</dbReference>
<evidence type="ECO:0000256" key="10">
    <source>
        <dbReference type="ARBA" id="ARBA00023136"/>
    </source>
</evidence>
<keyword evidence="6" id="KW-0808">Transferase</keyword>
<comment type="pathway">
    <text evidence="2">Glycolipid biosynthesis; glycosylphosphatidylinositol-anchor biosynthesis.</text>
</comment>
<reference evidence="13 14" key="1">
    <citation type="submission" date="2019-01" db="EMBL/GenBank/DDBJ databases">
        <title>Draft Genome Sequencing of Zygosaccharomyces mellis Ca-7.</title>
        <authorList>
            <person name="Shiwa Y."/>
            <person name="Kanesaki Y."/>
            <person name="Ishige T."/>
            <person name="Mura K."/>
            <person name="Hori T."/>
            <person name="Tamura T."/>
        </authorList>
    </citation>
    <scope>NUCLEOTIDE SEQUENCE [LARGE SCALE GENOMIC DNA]</scope>
    <source>
        <strain evidence="13 14">Ca-7</strain>
    </source>
</reference>
<comment type="caution">
    <text evidence="13">The sequence shown here is derived from an EMBL/GenBank/DDBJ whole genome shotgun (WGS) entry which is preliminary data.</text>
</comment>
<dbReference type="GO" id="GO:0005789">
    <property type="term" value="C:endoplasmic reticulum membrane"/>
    <property type="evidence" value="ECO:0007669"/>
    <property type="project" value="UniProtKB-SubCell"/>
</dbReference>
<feature type="transmembrane region" description="Helical" evidence="12">
    <location>
        <begin position="228"/>
        <end position="246"/>
    </location>
</feature>
<accession>A0A4C2E613</accession>
<keyword evidence="5 12" id="KW-0328">Glycosyltransferase</keyword>
<dbReference type="UniPathway" id="UPA00196"/>
<evidence type="ECO:0000256" key="7">
    <source>
        <dbReference type="ARBA" id="ARBA00022692"/>
    </source>
</evidence>
<evidence type="ECO:0000313" key="13">
    <source>
        <dbReference type="EMBL" id="GCE98169.1"/>
    </source>
</evidence>